<dbReference type="Pfam" id="PF14198">
    <property type="entry name" value="TnpV"/>
    <property type="match status" value="1"/>
</dbReference>
<organism evidence="2 3">
    <name type="scientific">Brotonthovivens ammoniilytica</name>
    <dbReference type="NCBI Taxonomy" id="2981725"/>
    <lineage>
        <taxon>Bacteria</taxon>
        <taxon>Bacillati</taxon>
        <taxon>Bacillota</taxon>
        <taxon>Clostridia</taxon>
        <taxon>Lachnospirales</taxon>
        <taxon>Lachnospiraceae</taxon>
        <taxon>Brotonthovivens</taxon>
    </lineage>
</organism>
<name>A0ABT2TK01_9FIRM</name>
<dbReference type="EMBL" id="JAOQJQ010000002">
    <property type="protein sequence ID" value="MCU6762001.1"/>
    <property type="molecule type" value="Genomic_DNA"/>
</dbReference>
<dbReference type="RefSeq" id="WP_262590995.1">
    <property type="nucleotide sequence ID" value="NZ_JAOQJQ010000002.1"/>
</dbReference>
<comment type="caution">
    <text evidence="2">The sequence shown here is derived from an EMBL/GenBank/DDBJ whole genome shotgun (WGS) entry which is preliminary data.</text>
</comment>
<keyword evidence="3" id="KW-1185">Reference proteome</keyword>
<keyword evidence="1" id="KW-0175">Coiled coil</keyword>
<gene>
    <name evidence="2" type="ORF">OCV88_06540</name>
</gene>
<evidence type="ECO:0000313" key="2">
    <source>
        <dbReference type="EMBL" id="MCU6762001.1"/>
    </source>
</evidence>
<reference evidence="2 3" key="1">
    <citation type="journal article" date="2021" name="ISME Commun">
        <title>Automated analysis of genomic sequences facilitates high-throughput and comprehensive description of bacteria.</title>
        <authorList>
            <person name="Hitch T.C.A."/>
        </authorList>
    </citation>
    <scope>NUCLEOTIDE SEQUENCE [LARGE SCALE GENOMIC DNA]</scope>
    <source>
        <strain evidence="2 3">Sanger_109</strain>
    </source>
</reference>
<feature type="coiled-coil region" evidence="1">
    <location>
        <begin position="52"/>
        <end position="79"/>
    </location>
</feature>
<evidence type="ECO:0000313" key="3">
    <source>
        <dbReference type="Proteomes" id="UP001652442"/>
    </source>
</evidence>
<sequence>MVGDYNLPNLKLPEQTEVTLGRWSQMRRTYLKEHHKILYYNLLTKGILNSHLAEVQQRASELEKTLVKQMAQKAGLTEQMKAEDMMKWVRLMNNIRNSAQEIVKKQVIFA</sequence>
<protein>
    <submittedName>
        <fullName evidence="2">TnpV protein</fullName>
    </submittedName>
</protein>
<evidence type="ECO:0000256" key="1">
    <source>
        <dbReference type="SAM" id="Coils"/>
    </source>
</evidence>
<accession>A0ABT2TK01</accession>
<dbReference type="InterPro" id="IPR026989">
    <property type="entry name" value="TnpV"/>
</dbReference>
<dbReference type="Proteomes" id="UP001652442">
    <property type="component" value="Unassembled WGS sequence"/>
</dbReference>
<proteinExistence type="predicted"/>